<keyword evidence="7" id="KW-0496">Mitochondrion</keyword>
<evidence type="ECO:0000256" key="11">
    <source>
        <dbReference type="SAM" id="MobiDB-lite"/>
    </source>
</evidence>
<dbReference type="AlphaFoldDB" id="A0AAD7QYU3"/>
<feature type="repeat" description="Solcar" evidence="9">
    <location>
        <begin position="161"/>
        <end position="254"/>
    </location>
</feature>
<protein>
    <submittedName>
        <fullName evidence="12">Mitochondrial carrier domain-containing protein</fullName>
    </submittedName>
</protein>
<keyword evidence="3 10" id="KW-0813">Transport</keyword>
<evidence type="ECO:0000256" key="9">
    <source>
        <dbReference type="PROSITE-ProRule" id="PRU00282"/>
    </source>
</evidence>
<evidence type="ECO:0000313" key="13">
    <source>
        <dbReference type="Proteomes" id="UP001217417"/>
    </source>
</evidence>
<comment type="similarity">
    <text evidence="2 10">Belongs to the mitochondrial carrier (TC 2.A.29) family.</text>
</comment>
<feature type="compositionally biased region" description="Low complexity" evidence="11">
    <location>
        <begin position="13"/>
        <end position="28"/>
    </location>
</feature>
<reference evidence="12" key="1">
    <citation type="submission" date="2023-03" db="EMBL/GenBank/DDBJ databases">
        <title>Near-Complete genome sequence of Lipomyces tetrasporous NRRL Y-64009, an oleaginous yeast capable of growing on lignocellulosic hydrolysates.</title>
        <authorList>
            <consortium name="Lawrence Berkeley National Laboratory"/>
            <person name="Jagtap S.S."/>
            <person name="Liu J.-J."/>
            <person name="Walukiewicz H.E."/>
            <person name="Pangilinan J."/>
            <person name="Lipzen A."/>
            <person name="Ahrendt S."/>
            <person name="Koriabine M."/>
            <person name="Cobaugh K."/>
            <person name="Salamov A."/>
            <person name="Yoshinaga Y."/>
            <person name="Ng V."/>
            <person name="Daum C."/>
            <person name="Grigoriev I.V."/>
            <person name="Slininger P.J."/>
            <person name="Dien B.S."/>
            <person name="Jin Y.-S."/>
            <person name="Rao C.V."/>
        </authorList>
    </citation>
    <scope>NUCLEOTIDE SEQUENCE</scope>
    <source>
        <strain evidence="12">NRRL Y-64009</strain>
    </source>
</reference>
<dbReference type="PROSITE" id="PS50920">
    <property type="entry name" value="SOLCAR"/>
    <property type="match status" value="1"/>
</dbReference>
<dbReference type="RefSeq" id="XP_056046941.1">
    <property type="nucleotide sequence ID" value="XM_056185543.1"/>
</dbReference>
<gene>
    <name evidence="12" type="ORF">POJ06DRAFT_216896</name>
</gene>
<evidence type="ECO:0000256" key="4">
    <source>
        <dbReference type="ARBA" id="ARBA00022692"/>
    </source>
</evidence>
<keyword evidence="5" id="KW-0677">Repeat</keyword>
<dbReference type="GO" id="GO:0031966">
    <property type="term" value="C:mitochondrial membrane"/>
    <property type="evidence" value="ECO:0007669"/>
    <property type="project" value="UniProtKB-SubCell"/>
</dbReference>
<feature type="region of interest" description="Disordered" evidence="11">
    <location>
        <begin position="1"/>
        <end position="37"/>
    </location>
</feature>
<organism evidence="12 13">
    <name type="scientific">Lipomyces tetrasporus</name>
    <dbReference type="NCBI Taxonomy" id="54092"/>
    <lineage>
        <taxon>Eukaryota</taxon>
        <taxon>Fungi</taxon>
        <taxon>Dikarya</taxon>
        <taxon>Ascomycota</taxon>
        <taxon>Saccharomycotina</taxon>
        <taxon>Lipomycetes</taxon>
        <taxon>Lipomycetales</taxon>
        <taxon>Lipomycetaceae</taxon>
        <taxon>Lipomyces</taxon>
    </lineage>
</organism>
<sequence>MSRNISQSMGLAPTLLPSQPSSSPSSTPNRSKQVNSNQYVGAATAGTRALLAQLMAFYVRVPIKLFRPTRVDYLLVPRAINPAVAASLPWKFHTHSSIALLIHAVKEHGWSFIPNQVLPPLIANSAVGIFLYTTYLTALPLFSEHKVQINNVLSSPTPDVLTPLQTFLAGFMAGGAQSLAAAPVDAIFTRFSVNELLMQAESGEMRHKSLWQYSIEKLRAIGLRGVFAGYTLSLIKEALGFACFFSTFESVKQWSYARIVRDYGAPIPKYVDVAAKLPAGSKQNQHSTIREKPSAALYPATILGAGATATIALQMVQYPLSRLQNLHLTILESIDFNTIYRHEQEQEQAKSKSAAFPAKYTQSSRRELLRTYVDTYQQMFRQARALKNVGKQKSWLRWLYKGFARNTLSAVPSSSVGLFVFEIMRIRYMEEVEGADVEMEFEP</sequence>
<dbReference type="InterPro" id="IPR023395">
    <property type="entry name" value="MCP_dom_sf"/>
</dbReference>
<keyword evidence="8 9" id="KW-0472">Membrane</keyword>
<comment type="subcellular location">
    <subcellularLocation>
        <location evidence="1">Mitochondrion membrane</location>
        <topology evidence="1">Multi-pass membrane protein</topology>
    </subcellularLocation>
</comment>
<dbReference type="InterPro" id="IPR018108">
    <property type="entry name" value="MCP_transmembrane"/>
</dbReference>
<keyword evidence="4 9" id="KW-0812">Transmembrane</keyword>
<dbReference type="SUPFAM" id="SSF103506">
    <property type="entry name" value="Mitochondrial carrier"/>
    <property type="match status" value="1"/>
</dbReference>
<dbReference type="PANTHER" id="PTHR45624:SF26">
    <property type="entry name" value="CARRIER PROTEIN, PUTATIVE (AFU_ORTHOLOGUE AFUA_1G07710)-RELATED"/>
    <property type="match status" value="1"/>
</dbReference>
<evidence type="ECO:0000256" key="10">
    <source>
        <dbReference type="RuleBase" id="RU000488"/>
    </source>
</evidence>
<evidence type="ECO:0000256" key="1">
    <source>
        <dbReference type="ARBA" id="ARBA00004225"/>
    </source>
</evidence>
<dbReference type="PANTHER" id="PTHR45624">
    <property type="entry name" value="MITOCHONDRIAL BASIC AMINO ACIDS TRANSPORTER-RELATED"/>
    <property type="match status" value="1"/>
</dbReference>
<dbReference type="Pfam" id="PF00153">
    <property type="entry name" value="Mito_carr"/>
    <property type="match status" value="1"/>
</dbReference>
<proteinExistence type="inferred from homology"/>
<comment type="caution">
    <text evidence="12">The sequence shown here is derived from an EMBL/GenBank/DDBJ whole genome shotgun (WGS) entry which is preliminary data.</text>
</comment>
<name>A0AAD7QYU3_9ASCO</name>
<evidence type="ECO:0000256" key="6">
    <source>
        <dbReference type="ARBA" id="ARBA00022989"/>
    </source>
</evidence>
<keyword evidence="13" id="KW-1185">Reference proteome</keyword>
<evidence type="ECO:0000256" key="8">
    <source>
        <dbReference type="ARBA" id="ARBA00023136"/>
    </source>
</evidence>
<evidence type="ECO:0000256" key="2">
    <source>
        <dbReference type="ARBA" id="ARBA00006375"/>
    </source>
</evidence>
<dbReference type="Proteomes" id="UP001217417">
    <property type="component" value="Unassembled WGS sequence"/>
</dbReference>
<dbReference type="GO" id="GO:0022857">
    <property type="term" value="F:transmembrane transporter activity"/>
    <property type="evidence" value="ECO:0007669"/>
    <property type="project" value="TreeGrafter"/>
</dbReference>
<dbReference type="Gene3D" id="1.50.40.10">
    <property type="entry name" value="Mitochondrial carrier domain"/>
    <property type="match status" value="1"/>
</dbReference>
<evidence type="ECO:0000256" key="7">
    <source>
        <dbReference type="ARBA" id="ARBA00023128"/>
    </source>
</evidence>
<dbReference type="InterPro" id="IPR050567">
    <property type="entry name" value="Mitochondrial_Carrier"/>
</dbReference>
<dbReference type="EMBL" id="JARPMG010000001">
    <property type="protein sequence ID" value="KAJ8103491.1"/>
    <property type="molecule type" value="Genomic_DNA"/>
</dbReference>
<dbReference type="GeneID" id="80880709"/>
<evidence type="ECO:0000313" key="12">
    <source>
        <dbReference type="EMBL" id="KAJ8103491.1"/>
    </source>
</evidence>
<evidence type="ECO:0000256" key="5">
    <source>
        <dbReference type="ARBA" id="ARBA00022737"/>
    </source>
</evidence>
<accession>A0AAD7QYU3</accession>
<evidence type="ECO:0000256" key="3">
    <source>
        <dbReference type="ARBA" id="ARBA00022448"/>
    </source>
</evidence>
<keyword evidence="6" id="KW-1133">Transmembrane helix</keyword>